<evidence type="ECO:0000256" key="3">
    <source>
        <dbReference type="ARBA" id="ARBA00022603"/>
    </source>
</evidence>
<dbReference type="InterPro" id="IPR014008">
    <property type="entry name" value="Cbl_synth_MTase_CbiT"/>
</dbReference>
<keyword evidence="7" id="KW-1185">Reference proteome</keyword>
<name>A0A401UTB0_9CLOT</name>
<sequence length="183" mass="20046">MKWLRDEEFIRGKIPMTKFEVRVLTLAMLDISSEDVFLDIGAGSGSISIQAAVLGAKVFAVEKEPEGLELIFKNAEKFNTSVNIIGGNAPEVLSGTYGFNKCFIGGSGGKLHDIVCAVSEKQQSGGLICGNFIIPDNMIQFKNLLKQLSYEDIEVRLIQCAVMDRLGLMKGQNPVYIVKGRKI</sequence>
<reference evidence="6 7" key="1">
    <citation type="submission" date="2018-11" db="EMBL/GenBank/DDBJ databases">
        <title>Genome sequencing and assembly of Clostridium tagluense strain A121.</title>
        <authorList>
            <person name="Murakami T."/>
            <person name="Segawa T."/>
            <person name="Shcherbakova V.A."/>
            <person name="Mori H."/>
            <person name="Yoshimura Y."/>
        </authorList>
    </citation>
    <scope>NUCLEOTIDE SEQUENCE [LARGE SCALE GENOMIC DNA]</scope>
    <source>
        <strain evidence="6 7">A121</strain>
    </source>
</reference>
<proteinExistence type="predicted"/>
<keyword evidence="4 6" id="KW-0808">Transferase</keyword>
<keyword evidence="3 6" id="KW-0489">Methyltransferase</keyword>
<dbReference type="SUPFAM" id="SSF53335">
    <property type="entry name" value="S-adenosyl-L-methionine-dependent methyltransferases"/>
    <property type="match status" value="1"/>
</dbReference>
<dbReference type="EMBL" id="BHYK01000040">
    <property type="protein sequence ID" value="GCD12746.1"/>
    <property type="molecule type" value="Genomic_DNA"/>
</dbReference>
<dbReference type="GO" id="GO:0008276">
    <property type="term" value="F:protein methyltransferase activity"/>
    <property type="evidence" value="ECO:0007669"/>
    <property type="project" value="InterPro"/>
</dbReference>
<dbReference type="Gene3D" id="3.40.50.150">
    <property type="entry name" value="Vaccinia Virus protein VP39"/>
    <property type="match status" value="1"/>
</dbReference>
<dbReference type="GO" id="GO:0009236">
    <property type="term" value="P:cobalamin biosynthetic process"/>
    <property type="evidence" value="ECO:0007669"/>
    <property type="project" value="UniProtKB-UniPathway"/>
</dbReference>
<dbReference type="InterPro" id="IPR050714">
    <property type="entry name" value="Cobalamin_biosynth_MTase"/>
</dbReference>
<comment type="caution">
    <text evidence="6">The sequence shown here is derived from an EMBL/GenBank/DDBJ whole genome shotgun (WGS) entry which is preliminary data.</text>
</comment>
<dbReference type="PANTHER" id="PTHR43182">
    <property type="entry name" value="COBALT-PRECORRIN-6B C(15)-METHYLTRANSFERASE (DECARBOXYLATING)"/>
    <property type="match status" value="1"/>
</dbReference>
<dbReference type="OrthoDB" id="9780707at2"/>
<dbReference type="GO" id="GO:0032259">
    <property type="term" value="P:methylation"/>
    <property type="evidence" value="ECO:0007669"/>
    <property type="project" value="UniProtKB-KW"/>
</dbReference>
<dbReference type="PANTHER" id="PTHR43182:SF1">
    <property type="entry name" value="COBALT-PRECORRIN-7 C(5)-METHYLTRANSFERASE"/>
    <property type="match status" value="1"/>
</dbReference>
<gene>
    <name evidence="6" type="ORF">Ctaglu_43690</name>
</gene>
<dbReference type="NCBIfam" id="TIGR02469">
    <property type="entry name" value="CbiT"/>
    <property type="match status" value="1"/>
</dbReference>
<accession>A0A401UTB0</accession>
<evidence type="ECO:0000313" key="6">
    <source>
        <dbReference type="EMBL" id="GCD12746.1"/>
    </source>
</evidence>
<dbReference type="InterPro" id="IPR029063">
    <property type="entry name" value="SAM-dependent_MTases_sf"/>
</dbReference>
<organism evidence="6 7">
    <name type="scientific">Clostridium tagluense</name>
    <dbReference type="NCBI Taxonomy" id="360422"/>
    <lineage>
        <taxon>Bacteria</taxon>
        <taxon>Bacillati</taxon>
        <taxon>Bacillota</taxon>
        <taxon>Clostridia</taxon>
        <taxon>Eubacteriales</taxon>
        <taxon>Clostridiaceae</taxon>
        <taxon>Clostridium</taxon>
    </lineage>
</organism>
<keyword evidence="2" id="KW-0169">Cobalamin biosynthesis</keyword>
<keyword evidence="5" id="KW-0949">S-adenosyl-L-methionine</keyword>
<evidence type="ECO:0000313" key="7">
    <source>
        <dbReference type="Proteomes" id="UP000287872"/>
    </source>
</evidence>
<protein>
    <submittedName>
        <fullName evidence="6">Precorrin-6Y C5,15-methyltransferase (Decarboxylating) subunit CbiT</fullName>
    </submittedName>
</protein>
<comment type="pathway">
    <text evidence="1">Cofactor biosynthesis; adenosylcobalamin biosynthesis.</text>
</comment>
<dbReference type="RefSeq" id="WP_125005672.1">
    <property type="nucleotide sequence ID" value="NZ_BHYK01000040.1"/>
</dbReference>
<dbReference type="AlphaFoldDB" id="A0A401UTB0"/>
<dbReference type="Proteomes" id="UP000287872">
    <property type="component" value="Unassembled WGS sequence"/>
</dbReference>
<evidence type="ECO:0000256" key="5">
    <source>
        <dbReference type="ARBA" id="ARBA00022691"/>
    </source>
</evidence>
<dbReference type="UniPathway" id="UPA00148"/>
<evidence type="ECO:0000256" key="2">
    <source>
        <dbReference type="ARBA" id="ARBA00022573"/>
    </source>
</evidence>
<evidence type="ECO:0000256" key="1">
    <source>
        <dbReference type="ARBA" id="ARBA00004953"/>
    </source>
</evidence>
<evidence type="ECO:0000256" key="4">
    <source>
        <dbReference type="ARBA" id="ARBA00022679"/>
    </source>
</evidence>